<keyword evidence="7" id="KW-0012">Acyltransferase</keyword>
<dbReference type="Gene3D" id="3.30.559.10">
    <property type="entry name" value="Chloramphenicol acetyltransferase-like domain"/>
    <property type="match status" value="1"/>
</dbReference>
<dbReference type="eggNOG" id="COG1020">
    <property type="taxonomic scope" value="Bacteria"/>
</dbReference>
<dbReference type="RefSeq" id="WP_006972973.1">
    <property type="nucleotide sequence ID" value="NZ_ABCS01000039.1"/>
</dbReference>
<feature type="domain" description="O-acyltransferase WSD1 C-terminal" evidence="10">
    <location>
        <begin position="377"/>
        <end position="518"/>
    </location>
</feature>
<dbReference type="InterPro" id="IPR009721">
    <property type="entry name" value="O-acyltransferase_WSD1_C"/>
</dbReference>
<evidence type="ECO:0000256" key="6">
    <source>
        <dbReference type="ARBA" id="ARBA00022798"/>
    </source>
</evidence>
<keyword evidence="12" id="KW-1185">Reference proteome</keyword>
<dbReference type="InterPro" id="IPR045034">
    <property type="entry name" value="O-acyltransferase_WSD1-like"/>
</dbReference>
<evidence type="ECO:0000256" key="1">
    <source>
        <dbReference type="ARBA" id="ARBA00004771"/>
    </source>
</evidence>
<evidence type="ECO:0000256" key="8">
    <source>
        <dbReference type="ARBA" id="ARBA00048109"/>
    </source>
</evidence>
<dbReference type="PANTHER" id="PTHR31650">
    <property type="entry name" value="O-ACYLTRANSFERASE (WSD1-LIKE) FAMILY PROTEIN"/>
    <property type="match status" value="1"/>
</dbReference>
<evidence type="ECO:0000256" key="2">
    <source>
        <dbReference type="ARBA" id="ARBA00005189"/>
    </source>
</evidence>
<dbReference type="AlphaFoldDB" id="A6G8C8"/>
<dbReference type="Pfam" id="PF03007">
    <property type="entry name" value="WS_DGAT_cat"/>
    <property type="match status" value="1"/>
</dbReference>
<dbReference type="Pfam" id="PF06974">
    <property type="entry name" value="WS_DGAT_C"/>
    <property type="match status" value="1"/>
</dbReference>
<dbReference type="OrthoDB" id="9810950at2"/>
<dbReference type="PANTHER" id="PTHR31650:SF1">
    <property type="entry name" value="WAX ESTER SYNTHASE_DIACYLGLYCEROL ACYLTRANSFERASE 4-RELATED"/>
    <property type="match status" value="1"/>
</dbReference>
<dbReference type="GO" id="GO:0005886">
    <property type="term" value="C:plasma membrane"/>
    <property type="evidence" value="ECO:0007669"/>
    <property type="project" value="TreeGrafter"/>
</dbReference>
<evidence type="ECO:0000256" key="5">
    <source>
        <dbReference type="ARBA" id="ARBA00022679"/>
    </source>
</evidence>
<evidence type="ECO:0000256" key="4">
    <source>
        <dbReference type="ARBA" id="ARBA00013244"/>
    </source>
</evidence>
<comment type="similarity">
    <text evidence="3">Belongs to the long-chain O-acyltransferase family.</text>
</comment>
<evidence type="ECO:0000313" key="11">
    <source>
        <dbReference type="EMBL" id="EDM77838.1"/>
    </source>
</evidence>
<dbReference type="Proteomes" id="UP000005801">
    <property type="component" value="Unassembled WGS sequence"/>
</dbReference>
<reference evidence="11 12" key="1">
    <citation type="submission" date="2007-06" db="EMBL/GenBank/DDBJ databases">
        <authorList>
            <person name="Shimkets L."/>
            <person name="Ferriera S."/>
            <person name="Johnson J."/>
            <person name="Kravitz S."/>
            <person name="Beeson K."/>
            <person name="Sutton G."/>
            <person name="Rogers Y.-H."/>
            <person name="Friedman R."/>
            <person name="Frazier M."/>
            <person name="Venter J.C."/>
        </authorList>
    </citation>
    <scope>NUCLEOTIDE SEQUENCE [LARGE SCALE GENOMIC DNA]</scope>
    <source>
        <strain evidence="11 12">SIR-1</strain>
    </source>
</reference>
<proteinExistence type="inferred from homology"/>
<dbReference type="STRING" id="391625.PPSIR1_01387"/>
<evidence type="ECO:0000259" key="10">
    <source>
        <dbReference type="Pfam" id="PF06974"/>
    </source>
</evidence>
<accession>A6G8C8</accession>
<gene>
    <name evidence="11" type="ORF">PPSIR1_01387</name>
</gene>
<sequence>MSGDSEHKDSAWARAEAAVVDGVAKHVAPVLGRALGRAVSGVLEVERRLSPVDRAWLRMERPENRMTVTGMFRVAEALPRAEVVELVRARLLTVPRFAACIEGSEGGEGDREAEDGWPRWTPADTVDLDAHVLEHDLSEDDGRDAEAKLRAFIGEQLALALPRERPPWRLHVVQLGAAGTAVVARVHHCVGDGIALMLVFMSLVDDAPEVKGPTPLSMLFGARRPNVGAARAYLREVMPTGVKLLLHREPREGGQRGQGGLNTEQTVEQAGAVVRELGELGLRSPDTTPCFHGPLGVPKAVAWTRELPLAQLKSVRDALAGADPSSRPTLNDLVLAAVAGALRRHLLGRGQEEACAGDLRVTIPVNLRRLADMAALGNHFGLIFLDLPVGVVDPRTRLEVVAGRTRALKRSPEAVVTHGLLWMLGLAPAAVESAGVSYFSARASAVVTNVPGPERPVFLAGRRVQAMRFWVPQSGHLGLGISIASYAGQLSVGFAADAGLIGDPRELAALVEDELRELARLGGA</sequence>
<evidence type="ECO:0000256" key="3">
    <source>
        <dbReference type="ARBA" id="ARBA00009587"/>
    </source>
</evidence>
<comment type="catalytic activity">
    <reaction evidence="8">
        <text>an acyl-CoA + a 1,2-diacyl-sn-glycerol = a triacyl-sn-glycerol + CoA</text>
        <dbReference type="Rhea" id="RHEA:10868"/>
        <dbReference type="ChEBI" id="CHEBI:17815"/>
        <dbReference type="ChEBI" id="CHEBI:57287"/>
        <dbReference type="ChEBI" id="CHEBI:58342"/>
        <dbReference type="ChEBI" id="CHEBI:64615"/>
        <dbReference type="EC" id="2.3.1.20"/>
    </reaction>
</comment>
<dbReference type="SUPFAM" id="SSF52777">
    <property type="entry name" value="CoA-dependent acyltransferases"/>
    <property type="match status" value="1"/>
</dbReference>
<evidence type="ECO:0000259" key="9">
    <source>
        <dbReference type="Pfam" id="PF03007"/>
    </source>
</evidence>
<name>A6G8C8_9BACT</name>
<dbReference type="EMBL" id="ABCS01000039">
    <property type="protein sequence ID" value="EDM77838.1"/>
    <property type="molecule type" value="Genomic_DNA"/>
</dbReference>
<dbReference type="UniPathway" id="UPA00282"/>
<dbReference type="GO" id="GO:0004144">
    <property type="term" value="F:diacylglycerol O-acyltransferase activity"/>
    <property type="evidence" value="ECO:0007669"/>
    <property type="project" value="UniProtKB-EC"/>
</dbReference>
<comment type="pathway">
    <text evidence="2">Lipid metabolism.</text>
</comment>
<keyword evidence="6" id="KW-0319">Glycerol metabolism</keyword>
<feature type="domain" description="O-acyltransferase WSD1-like N-terminal" evidence="9">
    <location>
        <begin position="49"/>
        <end position="221"/>
    </location>
</feature>
<evidence type="ECO:0000313" key="12">
    <source>
        <dbReference type="Proteomes" id="UP000005801"/>
    </source>
</evidence>
<dbReference type="EC" id="2.3.1.20" evidence="4"/>
<dbReference type="InterPro" id="IPR023213">
    <property type="entry name" value="CAT-like_dom_sf"/>
</dbReference>
<evidence type="ECO:0000256" key="7">
    <source>
        <dbReference type="ARBA" id="ARBA00023315"/>
    </source>
</evidence>
<organism evidence="11 12">
    <name type="scientific">Plesiocystis pacifica SIR-1</name>
    <dbReference type="NCBI Taxonomy" id="391625"/>
    <lineage>
        <taxon>Bacteria</taxon>
        <taxon>Pseudomonadati</taxon>
        <taxon>Myxococcota</taxon>
        <taxon>Polyangia</taxon>
        <taxon>Nannocystales</taxon>
        <taxon>Nannocystaceae</taxon>
        <taxon>Plesiocystis</taxon>
    </lineage>
</organism>
<keyword evidence="5" id="KW-0808">Transferase</keyword>
<dbReference type="InterPro" id="IPR004255">
    <property type="entry name" value="O-acyltransferase_WSD1_N"/>
</dbReference>
<dbReference type="GO" id="GO:0019432">
    <property type="term" value="P:triglyceride biosynthetic process"/>
    <property type="evidence" value="ECO:0007669"/>
    <property type="project" value="UniProtKB-UniPathway"/>
</dbReference>
<comment type="pathway">
    <text evidence="1">Glycerolipid metabolism; triacylglycerol biosynthesis.</text>
</comment>
<protein>
    <recommendedName>
        <fullName evidence="4">diacylglycerol O-acyltransferase</fullName>
        <ecNumber evidence="4">2.3.1.20</ecNumber>
    </recommendedName>
</protein>
<dbReference type="GO" id="GO:0006071">
    <property type="term" value="P:glycerol metabolic process"/>
    <property type="evidence" value="ECO:0007669"/>
    <property type="project" value="UniProtKB-KW"/>
</dbReference>
<comment type="caution">
    <text evidence="11">The sequence shown here is derived from an EMBL/GenBank/DDBJ whole genome shotgun (WGS) entry which is preliminary data.</text>
</comment>